<proteinExistence type="inferred from homology"/>
<feature type="domain" description="Glycosyl hydrolase family 32 N-terminal" evidence="6">
    <location>
        <begin position="11"/>
        <end position="340"/>
    </location>
</feature>
<evidence type="ECO:0000313" key="8">
    <source>
        <dbReference type="EMBL" id="QMV85652.1"/>
    </source>
</evidence>
<dbReference type="InterPro" id="IPR013320">
    <property type="entry name" value="ConA-like_dom_sf"/>
</dbReference>
<dbReference type="Pfam" id="PF08244">
    <property type="entry name" value="Glyco_hydro_32C"/>
    <property type="match status" value="1"/>
</dbReference>
<dbReference type="Pfam" id="PF00251">
    <property type="entry name" value="Glyco_hydro_32N"/>
    <property type="match status" value="1"/>
</dbReference>
<dbReference type="Gene3D" id="2.60.120.560">
    <property type="entry name" value="Exo-inulinase, domain 1"/>
    <property type="match status" value="1"/>
</dbReference>
<evidence type="ECO:0000256" key="5">
    <source>
        <dbReference type="RuleBase" id="RU362110"/>
    </source>
</evidence>
<dbReference type="PANTHER" id="PTHR43101:SF1">
    <property type="entry name" value="BETA-FRUCTOSIDASE"/>
    <property type="match status" value="1"/>
</dbReference>
<evidence type="ECO:0000256" key="2">
    <source>
        <dbReference type="ARBA" id="ARBA00012758"/>
    </source>
</evidence>
<dbReference type="SUPFAM" id="SSF75005">
    <property type="entry name" value="Arabinanase/levansucrase/invertase"/>
    <property type="match status" value="1"/>
</dbReference>
<dbReference type="GO" id="GO:0005975">
    <property type="term" value="P:carbohydrate metabolic process"/>
    <property type="evidence" value="ECO:0007669"/>
    <property type="project" value="InterPro"/>
</dbReference>
<dbReference type="AlphaFoldDB" id="A0A7G5FGB1"/>
<dbReference type="InterPro" id="IPR023296">
    <property type="entry name" value="Glyco_hydro_beta-prop_sf"/>
</dbReference>
<dbReference type="EMBL" id="CP059833">
    <property type="protein sequence ID" value="QMV85652.1"/>
    <property type="molecule type" value="Genomic_DNA"/>
</dbReference>
<dbReference type="SMART" id="SM00640">
    <property type="entry name" value="Glyco_32"/>
    <property type="match status" value="1"/>
</dbReference>
<evidence type="ECO:0000259" key="6">
    <source>
        <dbReference type="Pfam" id="PF00251"/>
    </source>
</evidence>
<evidence type="ECO:0000256" key="4">
    <source>
        <dbReference type="ARBA" id="ARBA00023295"/>
    </source>
</evidence>
<dbReference type="EC" id="3.2.1.26" evidence="2"/>
<name>A0A7G5FGB1_9CORY</name>
<keyword evidence="4 5" id="KW-0326">Glycosidase</keyword>
<protein>
    <recommendedName>
        <fullName evidence="2">beta-fructofuranosidase</fullName>
        <ecNumber evidence="2">3.2.1.26</ecNumber>
    </recommendedName>
</protein>
<comment type="similarity">
    <text evidence="1 5">Belongs to the glycosyl hydrolase 32 family.</text>
</comment>
<evidence type="ECO:0000313" key="9">
    <source>
        <dbReference type="Proteomes" id="UP000515570"/>
    </source>
</evidence>
<evidence type="ECO:0000256" key="3">
    <source>
        <dbReference type="ARBA" id="ARBA00022801"/>
    </source>
</evidence>
<dbReference type="InterPro" id="IPR013148">
    <property type="entry name" value="Glyco_hydro_32_N"/>
</dbReference>
<dbReference type="InterPro" id="IPR051214">
    <property type="entry name" value="GH32_Enzymes"/>
</dbReference>
<evidence type="ECO:0000259" key="7">
    <source>
        <dbReference type="Pfam" id="PF08244"/>
    </source>
</evidence>
<sequence>MTYYTHRPELHITAEQGILNAPAGVLRSGDHWHMFHQYQPQLDAPARWAHQFADRLPFDWDICDDALAPEEGEVQLRAGAVIGTRSGAVELYFTSITPTGTSIHAAVIEDIDDTLEDISDDALAVDKHVRRVGQVVGNQGEFNDFRSPCVVPRWDFDEVSGEPLKGWLMLAVTGHQDHPQLVVLDSYDRRDWNLRGPLTFDGTSGLEAVERLVSPRIIRLQDEVDGTVYDALLVTIEHEGIDISGYLIGRLKGTTFQVKTPFTRLDFGHDFTRPRNTNIALPDIPETPDYTSAHLFGLMNGIGRYDDPSQHLSLTEEGWANCLTLPRVATLQDGLIYQTPAPGLPTAIRSSDRACMYTGLIDTSATNAEVRVALIDDQGRTAAVIAHQGDLLTFDRSMNPHHTGDHIAEGPLIAADTDALTIIVDGSAVEVYADGGAMTMASRLYAQSRIVDFQVTVVGEAVIEQETAIFPLEAPKIHGIEPAFPGEDN</sequence>
<dbReference type="Gene3D" id="2.115.10.20">
    <property type="entry name" value="Glycosyl hydrolase domain, family 43"/>
    <property type="match status" value="1"/>
</dbReference>
<keyword evidence="9" id="KW-1185">Reference proteome</keyword>
<dbReference type="RefSeq" id="WP_182386473.1">
    <property type="nucleotide sequence ID" value="NZ_CP059833.1"/>
</dbReference>
<organism evidence="8 9">
    <name type="scientific">Corynebacterium hindlerae</name>
    <dbReference type="NCBI Taxonomy" id="699041"/>
    <lineage>
        <taxon>Bacteria</taxon>
        <taxon>Bacillati</taxon>
        <taxon>Actinomycetota</taxon>
        <taxon>Actinomycetes</taxon>
        <taxon>Mycobacteriales</taxon>
        <taxon>Corynebacteriaceae</taxon>
        <taxon>Corynebacterium</taxon>
    </lineage>
</organism>
<dbReference type="InterPro" id="IPR001362">
    <property type="entry name" value="Glyco_hydro_32"/>
</dbReference>
<gene>
    <name evidence="8" type="ORF">HW450_02600</name>
</gene>
<keyword evidence="3 5" id="KW-0378">Hydrolase</keyword>
<accession>A0A7G5FGB1</accession>
<evidence type="ECO:0000256" key="1">
    <source>
        <dbReference type="ARBA" id="ARBA00009902"/>
    </source>
</evidence>
<feature type="domain" description="Glycosyl hydrolase family 32 C-terminal" evidence="7">
    <location>
        <begin position="364"/>
        <end position="458"/>
    </location>
</feature>
<dbReference type="InterPro" id="IPR013189">
    <property type="entry name" value="Glyco_hydro_32_C"/>
</dbReference>
<dbReference type="GO" id="GO:0004564">
    <property type="term" value="F:beta-fructofuranosidase activity"/>
    <property type="evidence" value="ECO:0007669"/>
    <property type="project" value="UniProtKB-EC"/>
</dbReference>
<dbReference type="PANTHER" id="PTHR43101">
    <property type="entry name" value="BETA-FRUCTOSIDASE"/>
    <property type="match status" value="1"/>
</dbReference>
<reference evidence="8 9" key="1">
    <citation type="submission" date="2020-07" db="EMBL/GenBank/DDBJ databases">
        <title>non toxigenic Corynebacterium sp. nov from a clinical source.</title>
        <authorList>
            <person name="Bernier A.-M."/>
            <person name="Bernard K."/>
        </authorList>
    </citation>
    <scope>NUCLEOTIDE SEQUENCE [LARGE SCALE GENOMIC DNA]</scope>
    <source>
        <strain evidence="9">NML 93-0612</strain>
    </source>
</reference>
<dbReference type="Proteomes" id="UP000515570">
    <property type="component" value="Chromosome"/>
</dbReference>
<dbReference type="SUPFAM" id="SSF49899">
    <property type="entry name" value="Concanavalin A-like lectins/glucanases"/>
    <property type="match status" value="1"/>
</dbReference>